<feature type="transmembrane region" description="Helical" evidence="7">
    <location>
        <begin position="182"/>
        <end position="210"/>
    </location>
</feature>
<dbReference type="PANTHER" id="PTHR42948:SF1">
    <property type="entry name" value="TRANSPORTER"/>
    <property type="match status" value="1"/>
</dbReference>
<keyword evidence="4 7" id="KW-1133">Transmembrane helix</keyword>
<keyword evidence="6" id="KW-0769">Symport</keyword>
<dbReference type="GO" id="GO:0015293">
    <property type="term" value="F:symporter activity"/>
    <property type="evidence" value="ECO:0007669"/>
    <property type="project" value="UniProtKB-KW"/>
</dbReference>
<feature type="transmembrane region" description="Helical" evidence="7">
    <location>
        <begin position="300"/>
        <end position="326"/>
    </location>
</feature>
<dbReference type="PANTHER" id="PTHR42948">
    <property type="entry name" value="TRANSPORTER"/>
    <property type="match status" value="1"/>
</dbReference>
<evidence type="ECO:0000256" key="5">
    <source>
        <dbReference type="ARBA" id="ARBA00023136"/>
    </source>
</evidence>
<dbReference type="SUPFAM" id="SSF161070">
    <property type="entry name" value="SNF-like"/>
    <property type="match status" value="1"/>
</dbReference>
<evidence type="ECO:0000256" key="1">
    <source>
        <dbReference type="ARBA" id="ARBA00004141"/>
    </source>
</evidence>
<accession>A0AAN1WJB5</accession>
<name>A0AAN1WJB5_9GAMM</name>
<organism evidence="8 9">
    <name type="scientific">Marinagarivorans cellulosilyticus</name>
    <dbReference type="NCBI Taxonomy" id="2721545"/>
    <lineage>
        <taxon>Bacteria</taxon>
        <taxon>Pseudomonadati</taxon>
        <taxon>Pseudomonadota</taxon>
        <taxon>Gammaproteobacteria</taxon>
        <taxon>Cellvibrionales</taxon>
        <taxon>Cellvibrionaceae</taxon>
        <taxon>Marinagarivorans</taxon>
    </lineage>
</organism>
<keyword evidence="5 7" id="KW-0472">Membrane</keyword>
<dbReference type="NCBIfam" id="NF037979">
    <property type="entry name" value="Na_transp"/>
    <property type="match status" value="1"/>
</dbReference>
<dbReference type="AlphaFoldDB" id="A0AAN1WJB5"/>
<dbReference type="GO" id="GO:0016020">
    <property type="term" value="C:membrane"/>
    <property type="evidence" value="ECO:0007669"/>
    <property type="project" value="UniProtKB-SubCell"/>
</dbReference>
<gene>
    <name evidence="8" type="ORF">MARGE09_P2810</name>
</gene>
<proteinExistence type="inferred from homology"/>
<keyword evidence="2 6" id="KW-0813">Transport</keyword>
<feature type="transmembrane region" description="Helical" evidence="7">
    <location>
        <begin position="12"/>
        <end position="31"/>
    </location>
</feature>
<dbReference type="PROSITE" id="PS50267">
    <property type="entry name" value="NA_NEUROTRAN_SYMP_3"/>
    <property type="match status" value="1"/>
</dbReference>
<comment type="subcellular location">
    <subcellularLocation>
        <location evidence="1">Membrane</location>
        <topology evidence="1">Multi-pass membrane protein</topology>
    </subcellularLocation>
</comment>
<dbReference type="PRINTS" id="PR00176">
    <property type="entry name" value="NANEUSMPORT"/>
</dbReference>
<evidence type="ECO:0000256" key="6">
    <source>
        <dbReference type="RuleBase" id="RU003732"/>
    </source>
</evidence>
<feature type="transmembrane region" description="Helical" evidence="7">
    <location>
        <begin position="43"/>
        <end position="67"/>
    </location>
</feature>
<keyword evidence="3 6" id="KW-0812">Transmembrane</keyword>
<evidence type="ECO:0000256" key="4">
    <source>
        <dbReference type="ARBA" id="ARBA00022989"/>
    </source>
</evidence>
<feature type="transmembrane region" description="Helical" evidence="7">
    <location>
        <begin position="347"/>
        <end position="368"/>
    </location>
</feature>
<dbReference type="Proteomes" id="UP001320119">
    <property type="component" value="Chromosome"/>
</dbReference>
<evidence type="ECO:0000313" key="9">
    <source>
        <dbReference type="Proteomes" id="UP001320119"/>
    </source>
</evidence>
<dbReference type="EMBL" id="AP023086">
    <property type="protein sequence ID" value="BCD98609.1"/>
    <property type="molecule type" value="Genomic_DNA"/>
</dbReference>
<feature type="transmembrane region" description="Helical" evidence="7">
    <location>
        <begin position="99"/>
        <end position="122"/>
    </location>
</feature>
<reference evidence="8 9" key="1">
    <citation type="journal article" date="2022" name="IScience">
        <title>An ultrasensitive nanofiber-based assay for enzymatic hydrolysis and deep-sea microbial degradation of cellulose.</title>
        <authorList>
            <person name="Tsudome M."/>
            <person name="Tachioka M."/>
            <person name="Miyazaki M."/>
            <person name="Uchimura K."/>
            <person name="Tsuda M."/>
            <person name="Takaki Y."/>
            <person name="Deguchi S."/>
        </authorList>
    </citation>
    <scope>NUCLEOTIDE SEQUENCE [LARGE SCALE GENOMIC DNA]</scope>
    <source>
        <strain evidence="8 9">GE09</strain>
    </source>
</reference>
<dbReference type="InterPro" id="IPR000175">
    <property type="entry name" value="Na/ntran_symport"/>
</dbReference>
<evidence type="ECO:0000256" key="2">
    <source>
        <dbReference type="ARBA" id="ARBA00022448"/>
    </source>
</evidence>
<dbReference type="KEGG" id="marq:MARGE09_P2810"/>
<dbReference type="Pfam" id="PF00209">
    <property type="entry name" value="SNF"/>
    <property type="match status" value="2"/>
</dbReference>
<keyword evidence="9" id="KW-1185">Reference proteome</keyword>
<evidence type="ECO:0000256" key="3">
    <source>
        <dbReference type="ARBA" id="ARBA00022692"/>
    </source>
</evidence>
<dbReference type="CDD" id="cd10336">
    <property type="entry name" value="SLC6sbd_Tyt1-Like"/>
    <property type="match status" value="1"/>
</dbReference>
<feature type="transmembrane region" description="Helical" evidence="7">
    <location>
        <begin position="388"/>
        <end position="412"/>
    </location>
</feature>
<feature type="transmembrane region" description="Helical" evidence="7">
    <location>
        <begin position="432"/>
        <end position="453"/>
    </location>
</feature>
<feature type="transmembrane region" description="Helical" evidence="7">
    <location>
        <begin position="257"/>
        <end position="280"/>
    </location>
</feature>
<dbReference type="InterPro" id="IPR037272">
    <property type="entry name" value="SNS_sf"/>
</dbReference>
<dbReference type="PROSITE" id="PS00610">
    <property type="entry name" value="NA_NEUROTRAN_SYMP_1"/>
    <property type="match status" value="1"/>
</dbReference>
<comment type="similarity">
    <text evidence="6">Belongs to the sodium:neurotransmitter symporter (SNF) (TC 2.A.22) family.</text>
</comment>
<evidence type="ECO:0000256" key="7">
    <source>
        <dbReference type="SAM" id="Phobius"/>
    </source>
</evidence>
<protein>
    <recommendedName>
        <fullName evidence="6">Transporter</fullName>
    </recommendedName>
</protein>
<dbReference type="InterPro" id="IPR047218">
    <property type="entry name" value="YocR/YhdH-like"/>
</dbReference>
<sequence length="461" mass="49299">MQSKSLHGMWSNRWTFILAATGSAVGLGNIWKFPYIAGENGGGAFVLIYLMCIALIGIPIMIAEVLLGKRGRQNPVNAVKSIALENSARTGWMHIGSMGIVAGVLIMSFYSVVAGWALHYFVTTASGDYAGINGEQAGEVFGGLLASPKILFTWHSIFSFMTFAVVAGGVSKGLGSVARIMMPFLLASLVVLLGYGVFAGEFMASVRFLFGFDFSALSVDAVLIALGHAFFTLSLGMGAIMAYGAYMPAKACLGRTVITVGLLDTVIALMAGLAIFPIVFASPGIEPSSGPGLLFVSLPVAFGNMALGGLFGTLFFALVSVAAWSSSVSLIEPGVAWLIENKKWRRVTASACVTFVAWAIGILSVLSFNVLADFKPVWLLSFTPFDFFAFLTAQVLLPLGGVLIAIFVAWVLPRKVFDEELSSLSEGFRTWLFFILRYISPLLVVMVMTLKLYETFFSAGV</sequence>
<evidence type="ECO:0000313" key="8">
    <source>
        <dbReference type="EMBL" id="BCD98609.1"/>
    </source>
</evidence>
<feature type="transmembrane region" description="Helical" evidence="7">
    <location>
        <begin position="222"/>
        <end position="245"/>
    </location>
</feature>
<feature type="transmembrane region" description="Helical" evidence="7">
    <location>
        <begin position="151"/>
        <end position="170"/>
    </location>
</feature>